<dbReference type="SUPFAM" id="SSF81606">
    <property type="entry name" value="PP2C-like"/>
    <property type="match status" value="1"/>
</dbReference>
<dbReference type="PROSITE" id="PS51746">
    <property type="entry name" value="PPM_2"/>
    <property type="match status" value="1"/>
</dbReference>
<dbReference type="Proteomes" id="UP000316330">
    <property type="component" value="Unassembled WGS sequence"/>
</dbReference>
<evidence type="ECO:0000313" key="3">
    <source>
        <dbReference type="EMBL" id="TVX95107.1"/>
    </source>
</evidence>
<organism evidence="3 4">
    <name type="scientific">Cohnella terricola</name>
    <dbReference type="NCBI Taxonomy" id="1289167"/>
    <lineage>
        <taxon>Bacteria</taxon>
        <taxon>Bacillati</taxon>
        <taxon>Bacillota</taxon>
        <taxon>Bacilli</taxon>
        <taxon>Bacillales</taxon>
        <taxon>Paenibacillaceae</taxon>
        <taxon>Cohnella</taxon>
    </lineage>
</organism>
<dbReference type="CDD" id="cd00143">
    <property type="entry name" value="PP2Cc"/>
    <property type="match status" value="1"/>
</dbReference>
<dbReference type="OrthoDB" id="9801841at2"/>
<dbReference type="SMART" id="SM00332">
    <property type="entry name" value="PP2Cc"/>
    <property type="match status" value="1"/>
</dbReference>
<dbReference type="AlphaFoldDB" id="A0A559J5F0"/>
<reference evidence="3 4" key="1">
    <citation type="submission" date="2019-07" db="EMBL/GenBank/DDBJ databases">
        <authorList>
            <person name="Kim J."/>
        </authorList>
    </citation>
    <scope>NUCLEOTIDE SEQUENCE [LARGE SCALE GENOMIC DNA]</scope>
    <source>
        <strain evidence="3 4">G13</strain>
    </source>
</reference>
<keyword evidence="1" id="KW-0472">Membrane</keyword>
<dbReference type="Gene3D" id="3.60.40.10">
    <property type="entry name" value="PPM-type phosphatase domain"/>
    <property type="match status" value="1"/>
</dbReference>
<evidence type="ECO:0000256" key="1">
    <source>
        <dbReference type="SAM" id="Phobius"/>
    </source>
</evidence>
<dbReference type="SMART" id="SM00331">
    <property type="entry name" value="PP2C_SIG"/>
    <property type="match status" value="1"/>
</dbReference>
<protein>
    <submittedName>
        <fullName evidence="3">Serine/threonine-protein phosphatase</fullName>
    </submittedName>
</protein>
<keyword evidence="1" id="KW-0812">Transmembrane</keyword>
<sequence length="277" mass="30746">MSNPYLVLSTFVLIIVWLIFIRRRMMMQDTKSLPSVKIGNGQTIGGREEQDDYFSSASTVVGTIAILADGISGLSNGRLSSTLAVTTFIKEFLKLGDLTEVDAFFTKAARISNSEIIRQVAGAGGGTTLVAAVLDGERLHWGAVGDSVLLVYRNREFIAVNHKHTLEVLLQERVLTGEMSRKEARDNPMRNRLINYLGYDSFQNMEIGQEPFLLQPGDKVLLLSDGVYNTLSEVEMDRILSRNLSPDEAATLLIEEIERKRLKNQDNATVVILEPAI</sequence>
<gene>
    <name evidence="3" type="ORF">FPZ45_24080</name>
</gene>
<dbReference type="Pfam" id="PF13672">
    <property type="entry name" value="PP2C_2"/>
    <property type="match status" value="1"/>
</dbReference>
<name>A0A559J5F0_9BACL</name>
<keyword evidence="4" id="KW-1185">Reference proteome</keyword>
<dbReference type="InterPro" id="IPR036457">
    <property type="entry name" value="PPM-type-like_dom_sf"/>
</dbReference>
<dbReference type="EMBL" id="VNJJ01000025">
    <property type="protein sequence ID" value="TVX95107.1"/>
    <property type="molecule type" value="Genomic_DNA"/>
</dbReference>
<accession>A0A559J5F0</accession>
<proteinExistence type="predicted"/>
<feature type="domain" description="PPM-type phosphatase" evidence="2">
    <location>
        <begin position="30"/>
        <end position="275"/>
    </location>
</feature>
<keyword evidence="1" id="KW-1133">Transmembrane helix</keyword>
<evidence type="ECO:0000259" key="2">
    <source>
        <dbReference type="PROSITE" id="PS51746"/>
    </source>
</evidence>
<evidence type="ECO:0000313" key="4">
    <source>
        <dbReference type="Proteomes" id="UP000316330"/>
    </source>
</evidence>
<dbReference type="InterPro" id="IPR001932">
    <property type="entry name" value="PPM-type_phosphatase-like_dom"/>
</dbReference>
<comment type="caution">
    <text evidence="3">The sequence shown here is derived from an EMBL/GenBank/DDBJ whole genome shotgun (WGS) entry which is preliminary data.</text>
</comment>
<feature type="transmembrane region" description="Helical" evidence="1">
    <location>
        <begin position="6"/>
        <end position="22"/>
    </location>
</feature>